<gene>
    <name evidence="8" type="ORF">NP493_393g04000</name>
</gene>
<dbReference type="GO" id="GO:0070212">
    <property type="term" value="P:protein poly-ADP-ribosylation"/>
    <property type="evidence" value="ECO:0007669"/>
    <property type="project" value="TreeGrafter"/>
</dbReference>
<evidence type="ECO:0000313" key="9">
    <source>
        <dbReference type="Proteomes" id="UP001209878"/>
    </source>
</evidence>
<dbReference type="InterPro" id="IPR043472">
    <property type="entry name" value="Macro_dom-like"/>
</dbReference>
<evidence type="ECO:0000256" key="6">
    <source>
        <dbReference type="SAM" id="MobiDB-lite"/>
    </source>
</evidence>
<dbReference type="GO" id="GO:0003714">
    <property type="term" value="F:transcription corepressor activity"/>
    <property type="evidence" value="ECO:0007669"/>
    <property type="project" value="TreeGrafter"/>
</dbReference>
<keyword evidence="5" id="KW-0539">Nucleus</keyword>
<comment type="caution">
    <text evidence="8">The sequence shown here is derived from an EMBL/GenBank/DDBJ whole genome shotgun (WGS) entry which is preliminary data.</text>
</comment>
<evidence type="ECO:0000256" key="2">
    <source>
        <dbReference type="ARBA" id="ARBA00022676"/>
    </source>
</evidence>
<keyword evidence="9" id="KW-1185">Reference proteome</keyword>
<sequence>MSRVTLPDGATVEHSTRPNTRRQQERQPTYGSRHAPSSRRHHVTSDRGQTPATQKTQLKTPEGITLTLSKSEIAKEQVDAIVNSTNRSLKLNTGAVSRTLLQNAGDNIQTECHQNAPNGIGFGEVVVTSGGRLNCQHIVHGACPRWDEGEGRSEQVYTIHC</sequence>
<keyword evidence="2" id="KW-0328">Glycosyltransferase</keyword>
<feature type="compositionally biased region" description="Polar residues" evidence="6">
    <location>
        <begin position="46"/>
        <end position="59"/>
    </location>
</feature>
<evidence type="ECO:0000256" key="3">
    <source>
        <dbReference type="ARBA" id="ARBA00022679"/>
    </source>
</evidence>
<dbReference type="PANTHER" id="PTHR14453:SF67">
    <property type="entry name" value="POLY [ADP-RIBOSE] POLYMERASE"/>
    <property type="match status" value="1"/>
</dbReference>
<dbReference type="Pfam" id="PF01661">
    <property type="entry name" value="Macro"/>
    <property type="match status" value="1"/>
</dbReference>
<dbReference type="PROSITE" id="PS51154">
    <property type="entry name" value="MACRO"/>
    <property type="match status" value="1"/>
</dbReference>
<dbReference type="InterPro" id="IPR002589">
    <property type="entry name" value="Macro_dom"/>
</dbReference>
<keyword evidence="3" id="KW-0808">Transferase</keyword>
<comment type="subcellular location">
    <subcellularLocation>
        <location evidence="1">Nucleus</location>
    </subcellularLocation>
</comment>
<dbReference type="Gene3D" id="3.40.220.10">
    <property type="entry name" value="Leucine Aminopeptidase, subunit E, domain 1"/>
    <property type="match status" value="1"/>
</dbReference>
<dbReference type="AlphaFoldDB" id="A0AAD9L235"/>
<evidence type="ECO:0000256" key="1">
    <source>
        <dbReference type="ARBA" id="ARBA00004123"/>
    </source>
</evidence>
<dbReference type="GO" id="GO:0010629">
    <property type="term" value="P:negative regulation of gene expression"/>
    <property type="evidence" value="ECO:0007669"/>
    <property type="project" value="TreeGrafter"/>
</dbReference>
<feature type="region of interest" description="Disordered" evidence="6">
    <location>
        <begin position="1"/>
        <end position="63"/>
    </location>
</feature>
<accession>A0AAD9L235</accession>
<evidence type="ECO:0000256" key="5">
    <source>
        <dbReference type="ARBA" id="ARBA00023242"/>
    </source>
</evidence>
<proteinExistence type="predicted"/>
<dbReference type="GO" id="GO:1990404">
    <property type="term" value="F:NAD+-protein mono-ADP-ribosyltransferase activity"/>
    <property type="evidence" value="ECO:0007669"/>
    <property type="project" value="TreeGrafter"/>
</dbReference>
<evidence type="ECO:0000256" key="4">
    <source>
        <dbReference type="ARBA" id="ARBA00023027"/>
    </source>
</evidence>
<evidence type="ECO:0000259" key="7">
    <source>
        <dbReference type="PROSITE" id="PS51154"/>
    </source>
</evidence>
<evidence type="ECO:0000313" key="8">
    <source>
        <dbReference type="EMBL" id="KAK2181565.1"/>
    </source>
</evidence>
<keyword evidence="4" id="KW-0520">NAD</keyword>
<name>A0AAD9L235_RIDPI</name>
<dbReference type="SUPFAM" id="SSF52949">
    <property type="entry name" value="Macro domain-like"/>
    <property type="match status" value="1"/>
</dbReference>
<dbReference type="PANTHER" id="PTHR14453">
    <property type="entry name" value="PARP/ZINC FINGER CCCH TYPE DOMAIN CONTAINING PROTEIN"/>
    <property type="match status" value="1"/>
</dbReference>
<dbReference type="GO" id="GO:0005634">
    <property type="term" value="C:nucleus"/>
    <property type="evidence" value="ECO:0007669"/>
    <property type="project" value="UniProtKB-SubCell"/>
</dbReference>
<dbReference type="EMBL" id="JAODUO010000392">
    <property type="protein sequence ID" value="KAK2181565.1"/>
    <property type="molecule type" value="Genomic_DNA"/>
</dbReference>
<organism evidence="8 9">
    <name type="scientific">Ridgeia piscesae</name>
    <name type="common">Tubeworm</name>
    <dbReference type="NCBI Taxonomy" id="27915"/>
    <lineage>
        <taxon>Eukaryota</taxon>
        <taxon>Metazoa</taxon>
        <taxon>Spiralia</taxon>
        <taxon>Lophotrochozoa</taxon>
        <taxon>Annelida</taxon>
        <taxon>Polychaeta</taxon>
        <taxon>Sedentaria</taxon>
        <taxon>Canalipalpata</taxon>
        <taxon>Sabellida</taxon>
        <taxon>Siboglinidae</taxon>
        <taxon>Ridgeia</taxon>
    </lineage>
</organism>
<dbReference type="Proteomes" id="UP001209878">
    <property type="component" value="Unassembled WGS sequence"/>
</dbReference>
<reference evidence="8" key="1">
    <citation type="journal article" date="2023" name="Mol. Biol. Evol.">
        <title>Third-Generation Sequencing Reveals the Adaptive Role of the Epigenome in Three Deep-Sea Polychaetes.</title>
        <authorList>
            <person name="Perez M."/>
            <person name="Aroh O."/>
            <person name="Sun Y."/>
            <person name="Lan Y."/>
            <person name="Juniper S.K."/>
            <person name="Young C.R."/>
            <person name="Angers B."/>
            <person name="Qian P.Y."/>
        </authorList>
    </citation>
    <scope>NUCLEOTIDE SEQUENCE</scope>
    <source>
        <strain evidence="8">R07B-5</strain>
    </source>
</reference>
<dbReference type="GO" id="GO:0005737">
    <property type="term" value="C:cytoplasm"/>
    <property type="evidence" value="ECO:0007669"/>
    <property type="project" value="TreeGrafter"/>
</dbReference>
<protein>
    <recommendedName>
        <fullName evidence="7">Macro domain-containing protein</fullName>
    </recommendedName>
</protein>
<dbReference type="InterPro" id="IPR052056">
    <property type="entry name" value="Mono-ARTD/PARP"/>
</dbReference>
<dbReference type="GO" id="GO:0003950">
    <property type="term" value="F:NAD+ poly-ADP-ribosyltransferase activity"/>
    <property type="evidence" value="ECO:0007669"/>
    <property type="project" value="TreeGrafter"/>
</dbReference>
<feature type="domain" description="Macro" evidence="7">
    <location>
        <begin position="53"/>
        <end position="161"/>
    </location>
</feature>